<evidence type="ECO:0000313" key="12">
    <source>
        <dbReference type="EMBL" id="GFO13077.1"/>
    </source>
</evidence>
<dbReference type="PANTHER" id="PTHR14647">
    <property type="entry name" value="GALACTOSE-3-O-SULFOTRANSFERASE"/>
    <property type="match status" value="1"/>
</dbReference>
<dbReference type="SUPFAM" id="SSF52540">
    <property type="entry name" value="P-loop containing nucleoside triphosphate hydrolases"/>
    <property type="match status" value="1"/>
</dbReference>
<name>A0AAV4B1F2_9GAST</name>
<keyword evidence="3" id="KW-0808">Transferase</keyword>
<dbReference type="Pfam" id="PF06990">
    <property type="entry name" value="Gal-3-0_sulfotr"/>
    <property type="match status" value="1"/>
</dbReference>
<comment type="similarity">
    <text evidence="2">Belongs to the galactose-3-O-sulfotransferase family.</text>
</comment>
<comment type="caution">
    <text evidence="12">The sequence shown here is derived from an EMBL/GenBank/DDBJ whole genome shotgun (WGS) entry which is preliminary data.</text>
</comment>
<organism evidence="12 13">
    <name type="scientific">Plakobranchus ocellatus</name>
    <dbReference type="NCBI Taxonomy" id="259542"/>
    <lineage>
        <taxon>Eukaryota</taxon>
        <taxon>Metazoa</taxon>
        <taxon>Spiralia</taxon>
        <taxon>Lophotrochozoa</taxon>
        <taxon>Mollusca</taxon>
        <taxon>Gastropoda</taxon>
        <taxon>Heterobranchia</taxon>
        <taxon>Euthyneura</taxon>
        <taxon>Panpulmonata</taxon>
        <taxon>Sacoglossa</taxon>
        <taxon>Placobranchoidea</taxon>
        <taxon>Plakobranchidae</taxon>
        <taxon>Plakobranchus</taxon>
    </lineage>
</organism>
<keyword evidence="4 11" id="KW-0812">Transmembrane</keyword>
<evidence type="ECO:0000256" key="7">
    <source>
        <dbReference type="ARBA" id="ARBA00023034"/>
    </source>
</evidence>
<evidence type="ECO:0000256" key="1">
    <source>
        <dbReference type="ARBA" id="ARBA00004323"/>
    </source>
</evidence>
<dbReference type="GO" id="GO:0000139">
    <property type="term" value="C:Golgi membrane"/>
    <property type="evidence" value="ECO:0007669"/>
    <property type="project" value="UniProtKB-SubCell"/>
</dbReference>
<keyword evidence="5" id="KW-0735">Signal-anchor</keyword>
<evidence type="ECO:0000256" key="5">
    <source>
        <dbReference type="ARBA" id="ARBA00022968"/>
    </source>
</evidence>
<keyword evidence="9" id="KW-0325">Glycoprotein</keyword>
<dbReference type="InterPro" id="IPR009729">
    <property type="entry name" value="Gal-3-0_sulfotransfrase"/>
</dbReference>
<keyword evidence="6 11" id="KW-1133">Transmembrane helix</keyword>
<evidence type="ECO:0000313" key="13">
    <source>
        <dbReference type="Proteomes" id="UP000735302"/>
    </source>
</evidence>
<proteinExistence type="inferred from homology"/>
<protein>
    <submittedName>
        <fullName evidence="12">Galactose-3-o-sulfotransferase 3</fullName>
    </submittedName>
</protein>
<evidence type="ECO:0000256" key="3">
    <source>
        <dbReference type="ARBA" id="ARBA00022679"/>
    </source>
</evidence>
<keyword evidence="7" id="KW-0333">Golgi apparatus</keyword>
<accession>A0AAV4B1F2</accession>
<evidence type="ECO:0000256" key="8">
    <source>
        <dbReference type="ARBA" id="ARBA00023136"/>
    </source>
</evidence>
<evidence type="ECO:0000256" key="2">
    <source>
        <dbReference type="ARBA" id="ARBA00008124"/>
    </source>
</evidence>
<dbReference type="AlphaFoldDB" id="A0AAV4B1F2"/>
<evidence type="ECO:0000256" key="9">
    <source>
        <dbReference type="ARBA" id="ARBA00023180"/>
    </source>
</evidence>
<dbReference type="GO" id="GO:0009247">
    <property type="term" value="P:glycolipid biosynthetic process"/>
    <property type="evidence" value="ECO:0007669"/>
    <property type="project" value="InterPro"/>
</dbReference>
<keyword evidence="13" id="KW-1185">Reference proteome</keyword>
<keyword evidence="8 11" id="KW-0472">Membrane</keyword>
<dbReference type="Proteomes" id="UP000735302">
    <property type="component" value="Unassembled WGS sequence"/>
</dbReference>
<evidence type="ECO:0000256" key="4">
    <source>
        <dbReference type="ARBA" id="ARBA00022692"/>
    </source>
</evidence>
<feature type="region of interest" description="Disordered" evidence="10">
    <location>
        <begin position="482"/>
        <end position="515"/>
    </location>
</feature>
<sequence>MVDFLIAESVVAILKVTECLANEDRRKDESCLAVRLLVSARHFTMLRLVRKRKGACLLLVTTLLALTLLLSSQTTVDEQSAKLIASDLSHLNSNRHLDRRKPNSEPEPVVGQLSYLGQVISDSVAWKKPNCSAVINVAFVKTHKAGSSTIANILQRFGISRNLTFALPNMKYRQYGYNYISKAGESFTPEKLIPLKNGSRRGYNILCNHAIYNRSAFRRVMPANTHYISILREPFAQFVSAFEYYGAREVFSKRNKEILTAKNPISSYLQNPYKYEQRVIHFSYWKNKQAEDLGLGWNEFLMADKLSQYLKDLDIDFTLIMIMEYFDESLLLLKRKFCWELKDILYIPKNRNKRKPHRNFTDVDYKRHKSINHLDYALYAHYLKLLDKELQKQDKDFFEELAHFKDLLKKVTHSCNAGTSFYTAGTRWHDDLAISKRDCYLMLMSELKGLDILLENAGAFDKNRGVNRQQIDSAKELRPSSLRLSSGKGLPPGGVQSQLAAHKQKGGEGEGVKAL</sequence>
<evidence type="ECO:0000256" key="11">
    <source>
        <dbReference type="SAM" id="Phobius"/>
    </source>
</evidence>
<dbReference type="GO" id="GO:0001733">
    <property type="term" value="F:galactosylceramide sulfotransferase activity"/>
    <property type="evidence" value="ECO:0007669"/>
    <property type="project" value="InterPro"/>
</dbReference>
<gene>
    <name evidence="12" type="ORF">PoB_003958200</name>
</gene>
<dbReference type="InterPro" id="IPR027417">
    <property type="entry name" value="P-loop_NTPase"/>
</dbReference>
<dbReference type="PANTHER" id="PTHR14647:SF87">
    <property type="entry name" value="PUTATIVE-RELATED"/>
    <property type="match status" value="1"/>
</dbReference>
<feature type="compositionally biased region" description="Basic and acidic residues" evidence="10">
    <location>
        <begin position="505"/>
        <end position="515"/>
    </location>
</feature>
<feature type="transmembrane region" description="Helical" evidence="11">
    <location>
        <begin position="55"/>
        <end position="72"/>
    </location>
</feature>
<evidence type="ECO:0000256" key="10">
    <source>
        <dbReference type="SAM" id="MobiDB-lite"/>
    </source>
</evidence>
<dbReference type="EMBL" id="BLXT01004479">
    <property type="protein sequence ID" value="GFO13077.1"/>
    <property type="molecule type" value="Genomic_DNA"/>
</dbReference>
<dbReference type="Gene3D" id="3.40.50.300">
    <property type="entry name" value="P-loop containing nucleotide triphosphate hydrolases"/>
    <property type="match status" value="1"/>
</dbReference>
<comment type="subcellular location">
    <subcellularLocation>
        <location evidence="1">Golgi apparatus membrane</location>
        <topology evidence="1">Single-pass type II membrane protein</topology>
    </subcellularLocation>
</comment>
<reference evidence="12 13" key="1">
    <citation type="journal article" date="2021" name="Elife">
        <title>Chloroplast acquisition without the gene transfer in kleptoplastic sea slugs, Plakobranchus ocellatus.</title>
        <authorList>
            <person name="Maeda T."/>
            <person name="Takahashi S."/>
            <person name="Yoshida T."/>
            <person name="Shimamura S."/>
            <person name="Takaki Y."/>
            <person name="Nagai Y."/>
            <person name="Toyoda A."/>
            <person name="Suzuki Y."/>
            <person name="Arimoto A."/>
            <person name="Ishii H."/>
            <person name="Satoh N."/>
            <person name="Nishiyama T."/>
            <person name="Hasebe M."/>
            <person name="Maruyama T."/>
            <person name="Minagawa J."/>
            <person name="Obokata J."/>
            <person name="Shigenobu S."/>
        </authorList>
    </citation>
    <scope>NUCLEOTIDE SEQUENCE [LARGE SCALE GENOMIC DNA]</scope>
</reference>
<evidence type="ECO:0000256" key="6">
    <source>
        <dbReference type="ARBA" id="ARBA00022989"/>
    </source>
</evidence>